<dbReference type="EMBL" id="LXQA010189613">
    <property type="protein sequence ID" value="MCI31735.1"/>
    <property type="molecule type" value="Genomic_DNA"/>
</dbReference>
<organism evidence="1 2">
    <name type="scientific">Trifolium medium</name>
    <dbReference type="NCBI Taxonomy" id="97028"/>
    <lineage>
        <taxon>Eukaryota</taxon>
        <taxon>Viridiplantae</taxon>
        <taxon>Streptophyta</taxon>
        <taxon>Embryophyta</taxon>
        <taxon>Tracheophyta</taxon>
        <taxon>Spermatophyta</taxon>
        <taxon>Magnoliopsida</taxon>
        <taxon>eudicotyledons</taxon>
        <taxon>Gunneridae</taxon>
        <taxon>Pentapetalae</taxon>
        <taxon>rosids</taxon>
        <taxon>fabids</taxon>
        <taxon>Fabales</taxon>
        <taxon>Fabaceae</taxon>
        <taxon>Papilionoideae</taxon>
        <taxon>50 kb inversion clade</taxon>
        <taxon>NPAAA clade</taxon>
        <taxon>Hologalegina</taxon>
        <taxon>IRL clade</taxon>
        <taxon>Trifolieae</taxon>
        <taxon>Trifolium</taxon>
    </lineage>
</organism>
<name>A0A392R854_9FABA</name>
<comment type="caution">
    <text evidence="1">The sequence shown here is derived from an EMBL/GenBank/DDBJ whole genome shotgun (WGS) entry which is preliminary data.</text>
</comment>
<protein>
    <submittedName>
        <fullName evidence="1">Kinesin-4-like</fullName>
    </submittedName>
</protein>
<evidence type="ECO:0000313" key="1">
    <source>
        <dbReference type="EMBL" id="MCI31735.1"/>
    </source>
</evidence>
<proteinExistence type="predicted"/>
<keyword evidence="2" id="KW-1185">Reference proteome</keyword>
<sequence length="47" mass="5551">MQFLKKEYQKDMINLSKHLQSLAAAASGYHKVLEENRKLYNQVQDLK</sequence>
<dbReference type="AlphaFoldDB" id="A0A392R854"/>
<evidence type="ECO:0000313" key="2">
    <source>
        <dbReference type="Proteomes" id="UP000265520"/>
    </source>
</evidence>
<reference evidence="1 2" key="1">
    <citation type="journal article" date="2018" name="Front. Plant Sci.">
        <title>Red Clover (Trifolium pratense) and Zigzag Clover (T. medium) - A Picture of Genomic Similarities and Differences.</title>
        <authorList>
            <person name="Dluhosova J."/>
            <person name="Istvanek J."/>
            <person name="Nedelnik J."/>
            <person name="Repkova J."/>
        </authorList>
    </citation>
    <scope>NUCLEOTIDE SEQUENCE [LARGE SCALE GENOMIC DNA]</scope>
    <source>
        <strain evidence="2">cv. 10/8</strain>
        <tissue evidence="1">Leaf</tissue>
    </source>
</reference>
<dbReference type="Proteomes" id="UP000265520">
    <property type="component" value="Unassembled WGS sequence"/>
</dbReference>
<feature type="non-terminal residue" evidence="1">
    <location>
        <position position="47"/>
    </location>
</feature>
<accession>A0A392R854</accession>